<feature type="region of interest" description="Disordered" evidence="8">
    <location>
        <begin position="182"/>
        <end position="228"/>
    </location>
</feature>
<keyword evidence="5" id="KW-0539">Nucleus</keyword>
<feature type="compositionally biased region" description="Polar residues" evidence="8">
    <location>
        <begin position="358"/>
        <end position="386"/>
    </location>
</feature>
<dbReference type="OrthoDB" id="2155935at2759"/>
<evidence type="ECO:0000256" key="1">
    <source>
        <dbReference type="ARBA" id="ARBA00004123"/>
    </source>
</evidence>
<evidence type="ECO:0000256" key="2">
    <source>
        <dbReference type="ARBA" id="ARBA00022763"/>
    </source>
</evidence>
<comment type="similarity">
    <text evidence="6">Belongs to the XRCC4-XLF family. XLF subfamily.</text>
</comment>
<dbReference type="EMBL" id="JAAAHY010000771">
    <property type="protein sequence ID" value="KAF9957605.1"/>
    <property type="molecule type" value="Genomic_DNA"/>
</dbReference>
<dbReference type="PANTHER" id="PTHR32235">
    <property type="entry name" value="NON-HOMOLOGOUS END-JOINING FACTOR 1"/>
    <property type="match status" value="1"/>
</dbReference>
<keyword evidence="3" id="KW-0238">DNA-binding</keyword>
<dbReference type="AlphaFoldDB" id="A0A9P6J1E5"/>
<dbReference type="Pfam" id="PF09302">
    <property type="entry name" value="XLF"/>
    <property type="match status" value="1"/>
</dbReference>
<evidence type="ECO:0000259" key="9">
    <source>
        <dbReference type="Pfam" id="PF09302"/>
    </source>
</evidence>
<evidence type="ECO:0000256" key="4">
    <source>
        <dbReference type="ARBA" id="ARBA00023204"/>
    </source>
</evidence>
<name>A0A9P6J1E5_MORAP</name>
<comment type="subcellular location">
    <subcellularLocation>
        <location evidence="1">Nucleus</location>
    </subcellularLocation>
</comment>
<evidence type="ECO:0000256" key="6">
    <source>
        <dbReference type="ARBA" id="ARBA00025747"/>
    </source>
</evidence>
<feature type="domain" description="XLF-like N-terminal" evidence="9">
    <location>
        <begin position="52"/>
        <end position="167"/>
    </location>
</feature>
<dbReference type="GO" id="GO:0032807">
    <property type="term" value="C:DNA ligase IV complex"/>
    <property type="evidence" value="ECO:0007669"/>
    <property type="project" value="TreeGrafter"/>
</dbReference>
<proteinExistence type="inferred from homology"/>
<dbReference type="InterPro" id="IPR052287">
    <property type="entry name" value="NHEJ_factor"/>
</dbReference>
<keyword evidence="11" id="KW-1185">Reference proteome</keyword>
<dbReference type="PANTHER" id="PTHR32235:SF1">
    <property type="entry name" value="NON-HOMOLOGOUS END-JOINING FACTOR 1"/>
    <property type="match status" value="1"/>
</dbReference>
<keyword evidence="4" id="KW-0234">DNA repair</keyword>
<evidence type="ECO:0000256" key="5">
    <source>
        <dbReference type="ARBA" id="ARBA00023242"/>
    </source>
</evidence>
<feature type="compositionally biased region" description="Basic and acidic residues" evidence="8">
    <location>
        <begin position="409"/>
        <end position="433"/>
    </location>
</feature>
<dbReference type="GO" id="GO:0006303">
    <property type="term" value="P:double-strand break repair via nonhomologous end joining"/>
    <property type="evidence" value="ECO:0007669"/>
    <property type="project" value="UniProtKB-ARBA"/>
</dbReference>
<evidence type="ECO:0000256" key="3">
    <source>
        <dbReference type="ARBA" id="ARBA00023125"/>
    </source>
</evidence>
<gene>
    <name evidence="10" type="ORF">BGZ70_009465</name>
</gene>
<evidence type="ECO:0000313" key="10">
    <source>
        <dbReference type="EMBL" id="KAF9957605.1"/>
    </source>
</evidence>
<protein>
    <recommendedName>
        <fullName evidence="7">Non-homologous end-joining factor 1</fullName>
    </recommendedName>
</protein>
<evidence type="ECO:0000313" key="11">
    <source>
        <dbReference type="Proteomes" id="UP000738359"/>
    </source>
</evidence>
<comment type="caution">
    <text evidence="10">The sequence shown here is derived from an EMBL/GenBank/DDBJ whole genome shotgun (WGS) entry which is preliminary data.</text>
</comment>
<feature type="region of interest" description="Disordered" evidence="8">
    <location>
        <begin position="345"/>
        <end position="441"/>
    </location>
</feature>
<sequence length="441" mass="49896">MTRLSKQDNDTLRKQEWRMLFHSQQVTAIAGASASASMAASMGLPQEGLPFEHAQDTFLVKTFFSETETYYLILLTNLKQCWYEKLEIEAIRERSQSIKSFAYEEDSQLEALLVSLSAIFTAQQQDTGITPLDAKTKRHLEPHGEKLSLIVGFIYGIATVQWEFKLSPLFATSESVRTLLGDGLEHRPSSSTLKRKSTKTQDQATLPRRRNFLEDSDQEEEDDNDKELQRDHAEVDGMSVLYDHLILPLISLTNAYRRQAKSLETVIKAKENEVFEALEMLEQSGAGYHNRRRATERYDKARTETKLQEELEKQLRPQMLGPRELFSDRKVSALCSIVAKNAMEKDPSLASQGEMGPSQDQSMASQGSMPRTNTRTGVAEPSSTMTVPRPEGDSAASSGGEGPGTKASKRSEELERRRLLQERLDREKIEKERAPKKKKLF</sequence>
<dbReference type="InterPro" id="IPR038051">
    <property type="entry name" value="XRCC4-like_N_sf"/>
</dbReference>
<reference evidence="10" key="1">
    <citation type="journal article" date="2020" name="Fungal Divers.">
        <title>Resolving the Mortierellaceae phylogeny through synthesis of multi-gene phylogenetics and phylogenomics.</title>
        <authorList>
            <person name="Vandepol N."/>
            <person name="Liber J."/>
            <person name="Desiro A."/>
            <person name="Na H."/>
            <person name="Kennedy M."/>
            <person name="Barry K."/>
            <person name="Grigoriev I.V."/>
            <person name="Miller A.N."/>
            <person name="O'Donnell K."/>
            <person name="Stajich J.E."/>
            <person name="Bonito G."/>
        </authorList>
    </citation>
    <scope>NUCLEOTIDE SEQUENCE</scope>
    <source>
        <strain evidence="10">CK1249</strain>
    </source>
</reference>
<feature type="compositionally biased region" description="Acidic residues" evidence="8">
    <location>
        <begin position="214"/>
        <end position="225"/>
    </location>
</feature>
<dbReference type="Proteomes" id="UP000738359">
    <property type="component" value="Unassembled WGS sequence"/>
</dbReference>
<keyword evidence="2" id="KW-0227">DNA damage</keyword>
<dbReference type="CDD" id="cd22285">
    <property type="entry name" value="HD_XLF_N"/>
    <property type="match status" value="1"/>
</dbReference>
<organism evidence="10 11">
    <name type="scientific">Mortierella alpina</name>
    <name type="common">Oleaginous fungus</name>
    <name type="synonym">Mortierella renispora</name>
    <dbReference type="NCBI Taxonomy" id="64518"/>
    <lineage>
        <taxon>Eukaryota</taxon>
        <taxon>Fungi</taxon>
        <taxon>Fungi incertae sedis</taxon>
        <taxon>Mucoromycota</taxon>
        <taxon>Mortierellomycotina</taxon>
        <taxon>Mortierellomycetes</taxon>
        <taxon>Mortierellales</taxon>
        <taxon>Mortierellaceae</taxon>
        <taxon>Mortierella</taxon>
    </lineage>
</organism>
<accession>A0A9P6J1E5</accession>
<dbReference type="GO" id="GO:0045027">
    <property type="term" value="F:DNA end binding"/>
    <property type="evidence" value="ECO:0007669"/>
    <property type="project" value="TreeGrafter"/>
</dbReference>
<dbReference type="InterPro" id="IPR015381">
    <property type="entry name" value="XLF-like_N"/>
</dbReference>
<evidence type="ECO:0000256" key="8">
    <source>
        <dbReference type="SAM" id="MobiDB-lite"/>
    </source>
</evidence>
<evidence type="ECO:0000256" key="7">
    <source>
        <dbReference type="ARBA" id="ARBA00044529"/>
    </source>
</evidence>
<dbReference type="Gene3D" id="2.170.210.10">
    <property type="entry name" value="DNA double-strand break repair and VJ recombination XRCC4, N-terminal"/>
    <property type="match status" value="1"/>
</dbReference>